<dbReference type="InterPro" id="IPR039844">
    <property type="entry name" value="URB1"/>
</dbReference>
<dbReference type="InterPro" id="IPR021714">
    <property type="entry name" value="URB1_N"/>
</dbReference>
<accession>A0AAV9DZD2</accession>
<dbReference type="Pfam" id="PF11707">
    <property type="entry name" value="Npa1"/>
    <property type="match status" value="1"/>
</dbReference>
<dbReference type="GO" id="GO:0005730">
    <property type="term" value="C:nucleolus"/>
    <property type="evidence" value="ECO:0007669"/>
    <property type="project" value="TreeGrafter"/>
</dbReference>
<dbReference type="GO" id="GO:0000463">
    <property type="term" value="P:maturation of LSU-rRNA from tricistronic rRNA transcript (SSU-rRNA, 5.8S rRNA, LSU-rRNA)"/>
    <property type="evidence" value="ECO:0007669"/>
    <property type="project" value="TreeGrafter"/>
</dbReference>
<reference evidence="4" key="1">
    <citation type="journal article" date="2023" name="Nat. Commun.">
        <title>Diploid and tetraploid genomes of Acorus and the evolution of monocots.</title>
        <authorList>
            <person name="Ma L."/>
            <person name="Liu K.W."/>
            <person name="Li Z."/>
            <person name="Hsiao Y.Y."/>
            <person name="Qi Y."/>
            <person name="Fu T."/>
            <person name="Tang G.D."/>
            <person name="Zhang D."/>
            <person name="Sun W.H."/>
            <person name="Liu D.K."/>
            <person name="Li Y."/>
            <person name="Chen G.Z."/>
            <person name="Liu X.D."/>
            <person name="Liao X.Y."/>
            <person name="Jiang Y.T."/>
            <person name="Yu X."/>
            <person name="Hao Y."/>
            <person name="Huang J."/>
            <person name="Zhao X.W."/>
            <person name="Ke S."/>
            <person name="Chen Y.Y."/>
            <person name="Wu W.L."/>
            <person name="Hsu J.L."/>
            <person name="Lin Y.F."/>
            <person name="Huang M.D."/>
            <person name="Li C.Y."/>
            <person name="Huang L."/>
            <person name="Wang Z.W."/>
            <person name="Zhao X."/>
            <person name="Zhong W.Y."/>
            <person name="Peng D.H."/>
            <person name="Ahmad S."/>
            <person name="Lan S."/>
            <person name="Zhang J.S."/>
            <person name="Tsai W.C."/>
            <person name="Van de Peer Y."/>
            <person name="Liu Z.J."/>
        </authorList>
    </citation>
    <scope>NUCLEOTIDE SEQUENCE</scope>
    <source>
        <strain evidence="4">CP</strain>
    </source>
</reference>
<evidence type="ECO:0000313" key="4">
    <source>
        <dbReference type="EMBL" id="KAK1305392.1"/>
    </source>
</evidence>
<dbReference type="InterPro" id="IPR032436">
    <property type="entry name" value="URB1_C"/>
</dbReference>
<feature type="domain" description="URB1 C-terminal" evidence="3">
    <location>
        <begin position="2061"/>
        <end position="2246"/>
    </location>
</feature>
<name>A0AAV9DZD2_ACOCL</name>
<dbReference type="EMBL" id="JAUJYO010000011">
    <property type="protein sequence ID" value="KAK1305392.1"/>
    <property type="molecule type" value="Genomic_DNA"/>
</dbReference>
<feature type="compositionally biased region" description="Low complexity" evidence="1">
    <location>
        <begin position="532"/>
        <end position="545"/>
    </location>
</feature>
<organism evidence="4 5">
    <name type="scientific">Acorus calamus</name>
    <name type="common">Sweet flag</name>
    <dbReference type="NCBI Taxonomy" id="4465"/>
    <lineage>
        <taxon>Eukaryota</taxon>
        <taxon>Viridiplantae</taxon>
        <taxon>Streptophyta</taxon>
        <taxon>Embryophyta</taxon>
        <taxon>Tracheophyta</taxon>
        <taxon>Spermatophyta</taxon>
        <taxon>Magnoliopsida</taxon>
        <taxon>Liliopsida</taxon>
        <taxon>Acoraceae</taxon>
        <taxon>Acorus</taxon>
    </lineage>
</organism>
<dbReference type="Pfam" id="PF16201">
    <property type="entry name" value="NopRA1"/>
    <property type="match status" value="1"/>
</dbReference>
<reference evidence="4" key="2">
    <citation type="submission" date="2023-06" db="EMBL/GenBank/DDBJ databases">
        <authorList>
            <person name="Ma L."/>
            <person name="Liu K.-W."/>
            <person name="Li Z."/>
            <person name="Hsiao Y.-Y."/>
            <person name="Qi Y."/>
            <person name="Fu T."/>
            <person name="Tang G."/>
            <person name="Zhang D."/>
            <person name="Sun W.-H."/>
            <person name="Liu D.-K."/>
            <person name="Li Y."/>
            <person name="Chen G.-Z."/>
            <person name="Liu X.-D."/>
            <person name="Liao X.-Y."/>
            <person name="Jiang Y.-T."/>
            <person name="Yu X."/>
            <person name="Hao Y."/>
            <person name="Huang J."/>
            <person name="Zhao X.-W."/>
            <person name="Ke S."/>
            <person name="Chen Y.-Y."/>
            <person name="Wu W.-L."/>
            <person name="Hsu J.-L."/>
            <person name="Lin Y.-F."/>
            <person name="Huang M.-D."/>
            <person name="Li C.-Y."/>
            <person name="Huang L."/>
            <person name="Wang Z.-W."/>
            <person name="Zhao X."/>
            <person name="Zhong W.-Y."/>
            <person name="Peng D.-H."/>
            <person name="Ahmad S."/>
            <person name="Lan S."/>
            <person name="Zhang J.-S."/>
            <person name="Tsai W.-C."/>
            <person name="Van De Peer Y."/>
            <person name="Liu Z.-J."/>
        </authorList>
    </citation>
    <scope>NUCLEOTIDE SEQUENCE</scope>
    <source>
        <strain evidence="4">CP</strain>
        <tissue evidence="4">Leaves</tissue>
    </source>
</reference>
<dbReference type="PANTHER" id="PTHR13500:SF0">
    <property type="entry name" value="NUCLEOLAR PRE-RIBOSOMAL-ASSOCIATED PROTEIN 1"/>
    <property type="match status" value="1"/>
</dbReference>
<dbReference type="Proteomes" id="UP001180020">
    <property type="component" value="Unassembled WGS sequence"/>
</dbReference>
<gene>
    <name evidence="4" type="ORF">QJS10_CPB11g01321</name>
</gene>
<protein>
    <submittedName>
        <fullName evidence="4">Uncharacterized protein</fullName>
    </submittedName>
</protein>
<evidence type="ECO:0000259" key="3">
    <source>
        <dbReference type="Pfam" id="PF16201"/>
    </source>
</evidence>
<dbReference type="GO" id="GO:0000466">
    <property type="term" value="P:maturation of 5.8S rRNA from tricistronic rRNA transcript (SSU-rRNA, 5.8S rRNA, LSU-rRNA)"/>
    <property type="evidence" value="ECO:0007669"/>
    <property type="project" value="TreeGrafter"/>
</dbReference>
<evidence type="ECO:0000256" key="1">
    <source>
        <dbReference type="SAM" id="MobiDB-lite"/>
    </source>
</evidence>
<feature type="region of interest" description="Disordered" evidence="1">
    <location>
        <begin position="526"/>
        <end position="545"/>
    </location>
</feature>
<evidence type="ECO:0000313" key="5">
    <source>
        <dbReference type="Proteomes" id="UP001180020"/>
    </source>
</evidence>
<keyword evidence="5" id="KW-1185">Reference proteome</keyword>
<evidence type="ECO:0000259" key="2">
    <source>
        <dbReference type="Pfam" id="PF11707"/>
    </source>
</evidence>
<dbReference type="PANTHER" id="PTHR13500">
    <property type="entry name" value="NUCLEOLAR PRERIBOSOMAL-ASSOCIATED PROTEIN 1"/>
    <property type="match status" value="1"/>
</dbReference>
<proteinExistence type="predicted"/>
<sequence length="2651" mass="298054">MAMEEGDEPEIQIHNENNVLYEAKLREILRNLCAIEATLFVAAAKEFVRLLKSVSGGEWLRRYVEASNRCSEIDEVWKLRQGKPGMAHLLHLVSAILGHPIGMSRSEVIHKSLDRFAGSIIETKLGDINTELDSKEPKRQRYALLALAAVVRRSSFLASEVAKVFDFKKLTKARMKGSVRRAFVEFAMSFLESGNPGLRGWVLQQKEVNECVLHKLAKDDEETVVLVLSTLRDRVLCEESLVRAPLRSVLFGSRTLEQLIEVSGREASVASKIAHKVLLMVCTDPRNGLMPGPGLKGNEGRLLDLMKKLKAAEIKRHRKLLLAIVKGRPSLGSDYMDEFPYHLEPRSSPLWFSAISLAADLVMSMRVHPSFTKDPSRSEDPLALDDPEVQCILKRIIPRALNRSMMNKGLLHSDILVKHSSLRLLLESLKSVDLLFSSLDDVIMNMSLKQETETINQKTDVLGIFSGSESFINVEKFLNSNVANVIGDDKMKLVRQKWVSLKQDIQDEIRAVLPDHQTLLNLLSATKKKKSPSSSNDSHSENSTSCLKRCRNSTDVACRNGAKKLKTSPSVEDVDVIVGGINSELSIDVTEGCDGTEDAGYHGDLEAQQNDLVEVSKIWGIHDLGTTANEFEDARIFFLSKLLDVLTIYMRAVPVAFDESFDFFKLLSDNPSSLCSGQLRSLLSLLVEYIGKSHGSKGYSTLSESMYKHLKSLIDIIIYSPVKDIQDQAYILAKSAMLSTGAFDQNLSEIDAWLLFLPGYSRGKCTSDIQGTRVFSNLSGDVVKFLCDAVSTTGNNLYKHFDQMRKAISRLEDICDASPGFGPLIICILEKCLRVLDSSSGTSKKSVISSYVCNTLSHLMQNQVANGLLADLINLILTEKFGDDTEGSFCEWSMKGLLLFARSMSHLSTSIFCSIPEMPSGHNGCFVQILGSVDKILGNGNSDEHMGIGVALSSAILCANHCDLLEHFPSLIAISRRLFGSHFPFLFNTLFLGQKFFAEVANLWPDMFLSGMRMAVESIGTECPGVDVQIQSFAEDNVYTNGNLESDSAAAFALLLKHVPFYILFPAIMNIGNSSLLHSKNMLDLLEAKLLEGSIDDSISSLRLVLFWVYQIRLSYEVKPSYELEQLSRMCSVLIDRILATVLVGTSDLDSSETAGGAIITYEQKIAELVFHHPIVSLSLSQPLPHVWKQAHESIGDNLEDIHTWLREFFHPMDHHILHLLEKAADSFLSVRSDEDSSSTLHRVISKQVIAFRDMIQKIVSVFMDKFTSCIAGKDLFPILQSFYIVSALMRFISPFDLLEIAHWIFRTFDQDDLAGCTTSKFSALFVGLYIAEGAIDMLSSLLHQINMKTPYSLFWVADKCSGISLLDNVYYKIIDLSICFRLECADLCLMKAVNAVYSLKFTQPPPAQLPLSMAMVRMIINSPIKLLTYCIYQPSRTKAKILFQLTELSPLHLSLFGKIFLCMLDKKSCDLDKISLEGIQPLQGEMFSEKCNHVLSDEEFVLLLPIAMSYMKSYSHKFGNHFHGCLKHITFFYGNVLFSGFSNWRSFVFLDIFQEDYGEVLPTSFEELLRLCSSSVLGKAVDMLKYYHILNGRSMMKKKLKIFDLIYTTTDENDELLDCELNEINISSVKHFMNLINRVLAKITFTRLLLFPQESSQFLSMETDTNSTVMPIEKESKKEGLAKRRFLNILVNTWDKLVRKFPLCCDNSNQITAAGCYPLFRLLEVFMLRNIVQLCMEIQGDLIKLQHVLCLEQFIKSSLLYRFEDPVTLRAIRNILVILSEGKISSAQVLELLLGHSQFKRTILWNDVIPDSCGVTFTGTLLQNMPSILKSIDILPKYHDGTNGNGMHNASSELLGCDSHKRKMELIKLLRVLYYLGAQQQHMYPGNVDKNNRELLSLLLAGYGATLCETDLEMFHLMQEIESFEESDCRNIAEMDYLWGASALNIRKEQTLDRLVSCNSTVDSETVDERRKRFFGENIPVDPKLCAATVLHFCYDTDASTVPMSVENLQQESLIDVYQSSSSNVSRVRQYDPAFLLRFSVHSLMMGYMEPVEFVRLGLLAIAFVSMSSSDEEMRKLGDKTLNIFKTTLENQKNRKDVLLLRLLLTSLQNGIPKPFQRIPSLLAVFAAEASFILVKTSHPQYRSISEFLVRSRVDLKDIPLFDTLFSKSSSKTDRLWILRLLCAGLNVDDDAQIFVEKSTLESLLSFYTSFDIESKILVLKIVRKSVKFPKLAVPLVEQCGLLSWLSSIITSCGESLHGNQKGLSLTQMSIALQAVNDVISMMVTSDWLQQWAVEQLFELSSQLYVLTVGTYNVLKEDVPLVNSILEVLAFTLKFSQKREINRPHFTISIDGLSRLCEAINDDMRPSIIAELSVKTMLMSAPSPVSCHKDKAILLKLVMRATSVASQSCSSENFLQREFDLDMVNKGEDQQSEDSMISKLLRWTTASIILGYTSRRFWRSKSSHSLERSNEETLLSFLGFSTIEEDERHKDCSANEALAITMLYLQQLLGINCRELPSVISAICLLFFSDSSGLAEGNSLCVESLCSKIRRPAEANPAWRWSFDSPWKDPSLKLTDIQKLEEEQACQKLLNIFSTVLGSKLSGFPAISIQDVEDSGMYSWERNIILGDEITEALPELKRHSGEKELDQLG</sequence>
<feature type="domain" description="URB1 N-terminal" evidence="2">
    <location>
        <begin position="70"/>
        <end position="353"/>
    </location>
</feature>
<comment type="caution">
    <text evidence="4">The sequence shown here is derived from an EMBL/GenBank/DDBJ whole genome shotgun (WGS) entry which is preliminary data.</text>
</comment>